<keyword evidence="3" id="KW-1185">Reference proteome</keyword>
<feature type="transmembrane region" description="Helical" evidence="1">
    <location>
        <begin position="14"/>
        <end position="34"/>
    </location>
</feature>
<protein>
    <submittedName>
        <fullName evidence="2">Uncharacterized protein</fullName>
    </submittedName>
</protein>
<comment type="caution">
    <text evidence="2">The sequence shown here is derived from an EMBL/GenBank/DDBJ whole genome shotgun (WGS) entry which is preliminary data.</text>
</comment>
<reference evidence="3" key="1">
    <citation type="journal article" date="2019" name="Int. J. Syst. Evol. Microbiol.">
        <title>The Global Catalogue of Microorganisms (GCM) 10K type strain sequencing project: providing services to taxonomists for standard genome sequencing and annotation.</title>
        <authorList>
            <consortium name="The Broad Institute Genomics Platform"/>
            <consortium name="The Broad Institute Genome Sequencing Center for Infectious Disease"/>
            <person name="Wu L."/>
            <person name="Ma J."/>
        </authorList>
    </citation>
    <scope>NUCLEOTIDE SEQUENCE [LARGE SCALE GENOMIC DNA]</scope>
    <source>
        <strain evidence="3">CCUG 60523</strain>
    </source>
</reference>
<proteinExistence type="predicted"/>
<sequence>MIERLAEKATIQQLFWIDAVGAFTTSVLIFGLLIPFQEWFGMPAGTLKFLGTLAVTFFAYSLVCALSKPKDARPFLRLVAIANTCYVALTLVMLLTHIDIIAVFGWLYFSGECTIVLSLALVEYQKSKIEA</sequence>
<evidence type="ECO:0000256" key="1">
    <source>
        <dbReference type="SAM" id="Phobius"/>
    </source>
</evidence>
<name>A0ABV8AX88_9BACT</name>
<evidence type="ECO:0000313" key="2">
    <source>
        <dbReference type="EMBL" id="MFC3881491.1"/>
    </source>
</evidence>
<dbReference type="EMBL" id="JBHRZS010000007">
    <property type="protein sequence ID" value="MFC3881491.1"/>
    <property type="molecule type" value="Genomic_DNA"/>
</dbReference>
<dbReference type="Proteomes" id="UP001595805">
    <property type="component" value="Unassembled WGS sequence"/>
</dbReference>
<keyword evidence="1" id="KW-0472">Membrane</keyword>
<organism evidence="2 3">
    <name type="scientific">Algoriphagus namhaensis</name>
    <dbReference type="NCBI Taxonomy" id="915353"/>
    <lineage>
        <taxon>Bacteria</taxon>
        <taxon>Pseudomonadati</taxon>
        <taxon>Bacteroidota</taxon>
        <taxon>Cytophagia</taxon>
        <taxon>Cytophagales</taxon>
        <taxon>Cyclobacteriaceae</taxon>
        <taxon>Algoriphagus</taxon>
    </lineage>
</organism>
<feature type="transmembrane region" description="Helical" evidence="1">
    <location>
        <begin position="75"/>
        <end position="94"/>
    </location>
</feature>
<feature type="transmembrane region" description="Helical" evidence="1">
    <location>
        <begin position="40"/>
        <end position="63"/>
    </location>
</feature>
<dbReference type="RefSeq" id="WP_377906836.1">
    <property type="nucleotide sequence ID" value="NZ_JBHRZS010000007.1"/>
</dbReference>
<feature type="transmembrane region" description="Helical" evidence="1">
    <location>
        <begin position="100"/>
        <end position="122"/>
    </location>
</feature>
<accession>A0ABV8AX88</accession>
<gene>
    <name evidence="2" type="ORF">ACFOSV_14955</name>
</gene>
<evidence type="ECO:0000313" key="3">
    <source>
        <dbReference type="Proteomes" id="UP001595805"/>
    </source>
</evidence>
<keyword evidence="1" id="KW-0812">Transmembrane</keyword>
<keyword evidence="1" id="KW-1133">Transmembrane helix</keyword>